<dbReference type="InterPro" id="IPR014757">
    <property type="entry name" value="Tscrpt_reg_IclR_C"/>
</dbReference>
<dbReference type="InterPro" id="IPR005471">
    <property type="entry name" value="Tscrpt_reg_IclR_N"/>
</dbReference>
<evidence type="ECO:0000256" key="2">
    <source>
        <dbReference type="ARBA" id="ARBA00023125"/>
    </source>
</evidence>
<dbReference type="PANTHER" id="PTHR30136">
    <property type="entry name" value="HELIX-TURN-HELIX TRANSCRIPTIONAL REGULATOR, ICLR FAMILY"/>
    <property type="match status" value="1"/>
</dbReference>
<dbReference type="RefSeq" id="WP_146524775.1">
    <property type="nucleotide sequence ID" value="NZ_SJPV01000001.1"/>
</dbReference>
<dbReference type="InterPro" id="IPR036390">
    <property type="entry name" value="WH_DNA-bd_sf"/>
</dbReference>
<evidence type="ECO:0000256" key="3">
    <source>
        <dbReference type="ARBA" id="ARBA00023163"/>
    </source>
</evidence>
<keyword evidence="2" id="KW-0238">DNA-binding</keyword>
<dbReference type="SMART" id="SM00346">
    <property type="entry name" value="HTH_ICLR"/>
    <property type="match status" value="1"/>
</dbReference>
<organism evidence="5 6">
    <name type="scientific">Novipirellula artificiosorum</name>
    <dbReference type="NCBI Taxonomy" id="2528016"/>
    <lineage>
        <taxon>Bacteria</taxon>
        <taxon>Pseudomonadati</taxon>
        <taxon>Planctomycetota</taxon>
        <taxon>Planctomycetia</taxon>
        <taxon>Pirellulales</taxon>
        <taxon>Pirellulaceae</taxon>
        <taxon>Novipirellula</taxon>
    </lineage>
</organism>
<keyword evidence="6" id="KW-1185">Reference proteome</keyword>
<comment type="caution">
    <text evidence="5">The sequence shown here is derived from an EMBL/GenBank/DDBJ whole genome shotgun (WGS) entry which is preliminary data.</text>
</comment>
<proteinExistence type="predicted"/>
<feature type="domain" description="HTH iclR-type" evidence="4">
    <location>
        <begin position="9"/>
        <end position="71"/>
    </location>
</feature>
<dbReference type="OrthoDB" id="9791752at2"/>
<dbReference type="InterPro" id="IPR029016">
    <property type="entry name" value="GAF-like_dom_sf"/>
</dbReference>
<keyword evidence="3" id="KW-0804">Transcription</keyword>
<dbReference type="Gene3D" id="3.30.450.40">
    <property type="match status" value="1"/>
</dbReference>
<dbReference type="EMBL" id="SJPV01000001">
    <property type="protein sequence ID" value="TWU42791.1"/>
    <property type="molecule type" value="Genomic_DNA"/>
</dbReference>
<sequence>MSETIKYSVPAFEHGLDLMELLLGCSEPLSQKAIADRSGKPVSSVFRLLNCLEQRGYAQRDPRSGEYRPTLQLYSLAQLCPAHRRFRDLAATPMAELAQSVGESCHLSILDGGRVRVVYNQPSPHMHSLNISETVTYSAVNTTAGKLLLAHLPSETRQGWLDNDSDYRAFRKSQRAAFDRQLRTLEENDELVIASEPTPGVLDVDRLIPAAWMGNDAVLGTPCILKWSKKSQQSTLLPAVRKACQQIAAIFEKESHV</sequence>
<dbReference type="GO" id="GO:0045892">
    <property type="term" value="P:negative regulation of DNA-templated transcription"/>
    <property type="evidence" value="ECO:0007669"/>
    <property type="project" value="TreeGrafter"/>
</dbReference>
<dbReference type="InterPro" id="IPR050707">
    <property type="entry name" value="HTH_MetabolicPath_Reg"/>
</dbReference>
<dbReference type="Proteomes" id="UP000319143">
    <property type="component" value="Unassembled WGS sequence"/>
</dbReference>
<keyword evidence="1" id="KW-0805">Transcription regulation</keyword>
<dbReference type="GO" id="GO:0003700">
    <property type="term" value="F:DNA-binding transcription factor activity"/>
    <property type="evidence" value="ECO:0007669"/>
    <property type="project" value="TreeGrafter"/>
</dbReference>
<dbReference type="SUPFAM" id="SSF55781">
    <property type="entry name" value="GAF domain-like"/>
    <property type="match status" value="1"/>
</dbReference>
<evidence type="ECO:0000313" key="6">
    <source>
        <dbReference type="Proteomes" id="UP000319143"/>
    </source>
</evidence>
<dbReference type="AlphaFoldDB" id="A0A5C6E5B5"/>
<dbReference type="Pfam" id="PF01614">
    <property type="entry name" value="IclR_C"/>
    <property type="match status" value="1"/>
</dbReference>
<reference evidence="5 6" key="1">
    <citation type="submission" date="2019-02" db="EMBL/GenBank/DDBJ databases">
        <title>Deep-cultivation of Planctomycetes and their phenomic and genomic characterization uncovers novel biology.</title>
        <authorList>
            <person name="Wiegand S."/>
            <person name="Jogler M."/>
            <person name="Boedeker C."/>
            <person name="Pinto D."/>
            <person name="Vollmers J."/>
            <person name="Rivas-Marin E."/>
            <person name="Kohn T."/>
            <person name="Peeters S.H."/>
            <person name="Heuer A."/>
            <person name="Rast P."/>
            <person name="Oberbeckmann S."/>
            <person name="Bunk B."/>
            <person name="Jeske O."/>
            <person name="Meyerdierks A."/>
            <person name="Storesund J.E."/>
            <person name="Kallscheuer N."/>
            <person name="Luecker S."/>
            <person name="Lage O.M."/>
            <person name="Pohl T."/>
            <person name="Merkel B.J."/>
            <person name="Hornburger P."/>
            <person name="Mueller R.-W."/>
            <person name="Bruemmer F."/>
            <person name="Labrenz M."/>
            <person name="Spormann A.M."/>
            <person name="Op Den Camp H."/>
            <person name="Overmann J."/>
            <person name="Amann R."/>
            <person name="Jetten M.S.M."/>
            <person name="Mascher T."/>
            <person name="Medema M.H."/>
            <person name="Devos D.P."/>
            <person name="Kaster A.-K."/>
            <person name="Ovreas L."/>
            <person name="Rohde M."/>
            <person name="Galperin M.Y."/>
            <person name="Jogler C."/>
        </authorList>
    </citation>
    <scope>NUCLEOTIDE SEQUENCE [LARGE SCALE GENOMIC DNA]</scope>
    <source>
        <strain evidence="5 6">Poly41</strain>
    </source>
</reference>
<dbReference type="InterPro" id="IPR036388">
    <property type="entry name" value="WH-like_DNA-bd_sf"/>
</dbReference>
<gene>
    <name evidence="5" type="primary">rhmR</name>
    <name evidence="5" type="ORF">Poly41_10920</name>
</gene>
<dbReference type="Pfam" id="PF09339">
    <property type="entry name" value="HTH_IclR"/>
    <property type="match status" value="1"/>
</dbReference>
<accession>A0A5C6E5B5</accession>
<name>A0A5C6E5B5_9BACT</name>
<dbReference type="GO" id="GO:0003677">
    <property type="term" value="F:DNA binding"/>
    <property type="evidence" value="ECO:0007669"/>
    <property type="project" value="UniProtKB-KW"/>
</dbReference>
<dbReference type="Gene3D" id="1.10.10.10">
    <property type="entry name" value="Winged helix-like DNA-binding domain superfamily/Winged helix DNA-binding domain"/>
    <property type="match status" value="1"/>
</dbReference>
<evidence type="ECO:0000259" key="4">
    <source>
        <dbReference type="PROSITE" id="PS51077"/>
    </source>
</evidence>
<dbReference type="PROSITE" id="PS51077">
    <property type="entry name" value="HTH_ICLR"/>
    <property type="match status" value="1"/>
</dbReference>
<dbReference type="SUPFAM" id="SSF46785">
    <property type="entry name" value="Winged helix' DNA-binding domain"/>
    <property type="match status" value="1"/>
</dbReference>
<dbReference type="PANTHER" id="PTHR30136:SF7">
    <property type="entry name" value="HTH-TYPE TRANSCRIPTIONAL REGULATOR KDGR-RELATED"/>
    <property type="match status" value="1"/>
</dbReference>
<evidence type="ECO:0000313" key="5">
    <source>
        <dbReference type="EMBL" id="TWU42791.1"/>
    </source>
</evidence>
<protein>
    <submittedName>
        <fullName evidence="5">Putative HTH-type transcriptional regulator RhmR</fullName>
    </submittedName>
</protein>
<evidence type="ECO:0000256" key="1">
    <source>
        <dbReference type="ARBA" id="ARBA00023015"/>
    </source>
</evidence>